<keyword evidence="2" id="KW-0378">Hydrolase</keyword>
<dbReference type="Pfam" id="PF03403">
    <property type="entry name" value="PAF-AH_p_II"/>
    <property type="match status" value="1"/>
</dbReference>
<keyword evidence="7" id="KW-1185">Reference proteome</keyword>
<dbReference type="InterPro" id="IPR029058">
    <property type="entry name" value="AB_hydrolase_fold"/>
</dbReference>
<protein>
    <recommendedName>
        <fullName evidence="1">1-alkyl-2-acetylglycerophosphocholine esterase</fullName>
        <ecNumber evidence="1">3.1.1.47</ecNumber>
    </recommendedName>
</protein>
<accession>A0ABQ8GVW3</accession>
<keyword evidence="5" id="KW-0732">Signal</keyword>
<evidence type="ECO:0000256" key="3">
    <source>
        <dbReference type="ARBA" id="ARBA00022963"/>
    </source>
</evidence>
<dbReference type="PANTHER" id="PTHR10272:SF14">
    <property type="entry name" value="PAF ACETYLHYDROLASE FAMILY PROTEIN"/>
    <property type="match status" value="1"/>
</dbReference>
<sequence length="395" mass="42425">MRSLLLTLANAWLVQAISLWDPTGPYHVGYTQHIFNHTTPNDPTSPGTFFLLTIYYPTLQIPNTTIPYLDPISAGIFESTIGLTPGSLSRLTTRLQFQASTLLGTSPAFANATSPYPTLIFTPGAGVPAAAYTAYLSELASHGHAVVAIDHPGEAPYLPLPYGGGGVYGYPDFSAYPPTMEEAFQVLDFRVSDILAAVSEPFLPDLVRAFGAPFNVTHFGVFGHSVGGAAAAAVMAATGSSEAALFKVGANLDGSLLQFSDTEGNVDTGVAPPDLERPFLELAGHTHFEGNLSIADGDGTWEYFSEAQSGWLRVVQVNGTRHLDYSDIPLWIDLLEQRAVLNRTWVGPADGVRVTQLTNALLRELFGYVEGKSLDGVDEWVGKAPEFFLLDENDP</sequence>
<evidence type="ECO:0000256" key="4">
    <source>
        <dbReference type="ARBA" id="ARBA00023098"/>
    </source>
</evidence>
<keyword evidence="3" id="KW-0442">Lipid degradation</keyword>
<dbReference type="Gene3D" id="3.40.50.1820">
    <property type="entry name" value="alpha/beta hydrolase"/>
    <property type="match status" value="1"/>
</dbReference>
<evidence type="ECO:0000256" key="5">
    <source>
        <dbReference type="SAM" id="SignalP"/>
    </source>
</evidence>
<dbReference type="SUPFAM" id="SSF53474">
    <property type="entry name" value="alpha/beta-Hydrolases"/>
    <property type="match status" value="1"/>
</dbReference>
<dbReference type="PANTHER" id="PTHR10272">
    <property type="entry name" value="PLATELET-ACTIVATING FACTOR ACETYLHYDROLASE"/>
    <property type="match status" value="1"/>
</dbReference>
<gene>
    <name evidence="6" type="ORF">B0J12DRAFT_643166</name>
</gene>
<proteinExistence type="predicted"/>
<evidence type="ECO:0000256" key="2">
    <source>
        <dbReference type="ARBA" id="ARBA00022801"/>
    </source>
</evidence>
<organism evidence="6 7">
    <name type="scientific">Macrophomina phaseolina</name>
    <dbReference type="NCBI Taxonomy" id="35725"/>
    <lineage>
        <taxon>Eukaryota</taxon>
        <taxon>Fungi</taxon>
        <taxon>Dikarya</taxon>
        <taxon>Ascomycota</taxon>
        <taxon>Pezizomycotina</taxon>
        <taxon>Dothideomycetes</taxon>
        <taxon>Dothideomycetes incertae sedis</taxon>
        <taxon>Botryosphaeriales</taxon>
        <taxon>Botryosphaeriaceae</taxon>
        <taxon>Macrophomina</taxon>
    </lineage>
</organism>
<feature type="chain" id="PRO_5046384878" description="1-alkyl-2-acetylglycerophosphocholine esterase" evidence="5">
    <location>
        <begin position="17"/>
        <end position="395"/>
    </location>
</feature>
<dbReference type="EC" id="3.1.1.47" evidence="1"/>
<dbReference type="Proteomes" id="UP000774617">
    <property type="component" value="Unassembled WGS sequence"/>
</dbReference>
<reference evidence="6 7" key="1">
    <citation type="journal article" date="2021" name="Nat. Commun.">
        <title>Genetic determinants of endophytism in the Arabidopsis root mycobiome.</title>
        <authorList>
            <person name="Mesny F."/>
            <person name="Miyauchi S."/>
            <person name="Thiergart T."/>
            <person name="Pickel B."/>
            <person name="Atanasova L."/>
            <person name="Karlsson M."/>
            <person name="Huettel B."/>
            <person name="Barry K.W."/>
            <person name="Haridas S."/>
            <person name="Chen C."/>
            <person name="Bauer D."/>
            <person name="Andreopoulos W."/>
            <person name="Pangilinan J."/>
            <person name="LaButti K."/>
            <person name="Riley R."/>
            <person name="Lipzen A."/>
            <person name="Clum A."/>
            <person name="Drula E."/>
            <person name="Henrissat B."/>
            <person name="Kohler A."/>
            <person name="Grigoriev I.V."/>
            <person name="Martin F.M."/>
            <person name="Hacquard S."/>
        </authorList>
    </citation>
    <scope>NUCLEOTIDE SEQUENCE [LARGE SCALE GENOMIC DNA]</scope>
    <source>
        <strain evidence="6 7">MPI-SDFR-AT-0080</strain>
    </source>
</reference>
<dbReference type="EMBL" id="JAGTJR010000002">
    <property type="protein sequence ID" value="KAH7063553.1"/>
    <property type="molecule type" value="Genomic_DNA"/>
</dbReference>
<keyword evidence="4" id="KW-0443">Lipid metabolism</keyword>
<comment type="caution">
    <text evidence="6">The sequence shown here is derived from an EMBL/GenBank/DDBJ whole genome shotgun (WGS) entry which is preliminary data.</text>
</comment>
<feature type="signal peptide" evidence="5">
    <location>
        <begin position="1"/>
        <end position="16"/>
    </location>
</feature>
<evidence type="ECO:0000256" key="1">
    <source>
        <dbReference type="ARBA" id="ARBA00013201"/>
    </source>
</evidence>
<evidence type="ECO:0000313" key="6">
    <source>
        <dbReference type="EMBL" id="KAH7063553.1"/>
    </source>
</evidence>
<evidence type="ECO:0000313" key="7">
    <source>
        <dbReference type="Proteomes" id="UP000774617"/>
    </source>
</evidence>
<name>A0ABQ8GVW3_9PEZI</name>